<reference evidence="1" key="1">
    <citation type="submission" date="2020-06" db="EMBL/GenBank/DDBJ databases">
        <title>WGS assembly of Ceratodon purpureus strain R40.</title>
        <authorList>
            <person name="Carey S.B."/>
            <person name="Jenkins J."/>
            <person name="Shu S."/>
            <person name="Lovell J.T."/>
            <person name="Sreedasyam A."/>
            <person name="Maumus F."/>
            <person name="Tiley G.P."/>
            <person name="Fernandez-Pozo N."/>
            <person name="Barry K."/>
            <person name="Chen C."/>
            <person name="Wang M."/>
            <person name="Lipzen A."/>
            <person name="Daum C."/>
            <person name="Saski C.A."/>
            <person name="Payton A.C."/>
            <person name="Mcbreen J.C."/>
            <person name="Conrad R.E."/>
            <person name="Kollar L.M."/>
            <person name="Olsson S."/>
            <person name="Huttunen S."/>
            <person name="Landis J.B."/>
            <person name="Wickett N.J."/>
            <person name="Johnson M.G."/>
            <person name="Rensing S.A."/>
            <person name="Grimwood J."/>
            <person name="Schmutz J."/>
            <person name="Mcdaniel S.F."/>
        </authorList>
    </citation>
    <scope>NUCLEOTIDE SEQUENCE</scope>
    <source>
        <strain evidence="1">R40</strain>
    </source>
</reference>
<gene>
    <name evidence="1" type="ORF">KC19_VG253500</name>
</gene>
<accession>A0A8T0HTM3</accession>
<proteinExistence type="predicted"/>
<dbReference type="AlphaFoldDB" id="A0A8T0HTM3"/>
<dbReference type="EMBL" id="CM026426">
    <property type="protein sequence ID" value="KAG0574314.1"/>
    <property type="molecule type" value="Genomic_DNA"/>
</dbReference>
<keyword evidence="2" id="KW-1185">Reference proteome</keyword>
<comment type="caution">
    <text evidence="1">The sequence shown here is derived from an EMBL/GenBank/DDBJ whole genome shotgun (WGS) entry which is preliminary data.</text>
</comment>
<evidence type="ECO:0000313" key="2">
    <source>
        <dbReference type="Proteomes" id="UP000822688"/>
    </source>
</evidence>
<organism evidence="1 2">
    <name type="scientific">Ceratodon purpureus</name>
    <name type="common">Fire moss</name>
    <name type="synonym">Dicranum purpureum</name>
    <dbReference type="NCBI Taxonomy" id="3225"/>
    <lineage>
        <taxon>Eukaryota</taxon>
        <taxon>Viridiplantae</taxon>
        <taxon>Streptophyta</taxon>
        <taxon>Embryophyta</taxon>
        <taxon>Bryophyta</taxon>
        <taxon>Bryophytina</taxon>
        <taxon>Bryopsida</taxon>
        <taxon>Dicranidae</taxon>
        <taxon>Pseudoditrichales</taxon>
        <taxon>Ditrichaceae</taxon>
        <taxon>Ceratodon</taxon>
    </lineage>
</organism>
<protein>
    <submittedName>
        <fullName evidence="1">Uncharacterized protein</fullName>
    </submittedName>
</protein>
<sequence length="74" mass="8319">MLLSLVLDCDCSRFQRQLEAPSKLQQQVDVALQQRCNDGAVSKFEQCLGFEQLQADMQMQLAEDVLLNSNNGKS</sequence>
<name>A0A8T0HTM3_CERPU</name>
<evidence type="ECO:0000313" key="1">
    <source>
        <dbReference type="EMBL" id="KAG0574314.1"/>
    </source>
</evidence>
<dbReference type="Proteomes" id="UP000822688">
    <property type="component" value="Chromosome V"/>
</dbReference>